<evidence type="ECO:0000313" key="2">
    <source>
        <dbReference type="EMBL" id="MST81990.1"/>
    </source>
</evidence>
<evidence type="ECO:0000259" key="1">
    <source>
        <dbReference type="SMART" id="SM00470"/>
    </source>
</evidence>
<dbReference type="Pfam" id="PF02195">
    <property type="entry name" value="ParB_N"/>
    <property type="match status" value="1"/>
</dbReference>
<dbReference type="InterPro" id="IPR003115">
    <property type="entry name" value="ParB_N"/>
</dbReference>
<keyword evidence="3" id="KW-1185">Reference proteome</keyword>
<accession>A0A7X2P836</accession>
<organism evidence="2 3">
    <name type="scientific">Bilifractor porci</name>
    <dbReference type="NCBI Taxonomy" id="2606636"/>
    <lineage>
        <taxon>Bacteria</taxon>
        <taxon>Bacillati</taxon>
        <taxon>Bacillota</taxon>
        <taxon>Clostridia</taxon>
        <taxon>Lachnospirales</taxon>
        <taxon>Lachnospiraceae</taxon>
        <taxon>Bilifractor</taxon>
    </lineage>
</organism>
<dbReference type="GO" id="GO:0005694">
    <property type="term" value="C:chromosome"/>
    <property type="evidence" value="ECO:0007669"/>
    <property type="project" value="TreeGrafter"/>
</dbReference>
<gene>
    <name evidence="2" type="ORF">FYJ60_06640</name>
</gene>
<dbReference type="SUPFAM" id="SSF110849">
    <property type="entry name" value="ParB/Sulfiredoxin"/>
    <property type="match status" value="1"/>
</dbReference>
<dbReference type="Gene3D" id="3.90.1530.10">
    <property type="entry name" value="Conserved hypothetical protein from pyrococcus furiosus pfu- 392566-001, ParB domain"/>
    <property type="match status" value="1"/>
</dbReference>
<protein>
    <recommendedName>
        <fullName evidence="1">ParB-like N-terminal domain-containing protein</fullName>
    </recommendedName>
</protein>
<dbReference type="CDD" id="cd16402">
    <property type="entry name" value="ParB_N_like_MT"/>
    <property type="match status" value="1"/>
</dbReference>
<dbReference type="InterPro" id="IPR036086">
    <property type="entry name" value="ParB/Sulfiredoxin_sf"/>
</dbReference>
<comment type="caution">
    <text evidence="2">The sequence shown here is derived from an EMBL/GenBank/DDBJ whole genome shotgun (WGS) entry which is preliminary data.</text>
</comment>
<dbReference type="InterPro" id="IPR050336">
    <property type="entry name" value="Chromosome_partition/occlusion"/>
</dbReference>
<sequence length="421" mass="47603">MPNNRKKVGIVYKKLSELKPYARNPRRNDAAVPALEESIKRYGFKNPIIVDGSGVIISGHTRFKAAKKLGLKEVPVIVADDLTEREAREFRIADNKVSELATWDAQLLDEELIELKGSDMGVFELDDPELLDPDVDEDEKIAEAVDNAKANGERDEQYDEFEDKFKPKLTTDDCYTPPAIYNAVKDWAVEEYGWQDRKIVRPFYPGGDYQRENYPDGCVVIDNPPFSILSQILAWYEDHKIDYFLFAPALTLLGLRPATSHIAASVSITYDNGAEVRTSFVCSRGDLIRTAPNLTAKVKAVNDEINAENKNHPDKYEYPDGVVTSVMLGKWSGYGVDYRENRAEFVRELESQKDSGRGIYGSGYLVPRAAMIEARNKAERNKAEQETNAIKWSLSPRELKIIETLEGADNGHNEKTNRKKE</sequence>
<dbReference type="Proteomes" id="UP000466864">
    <property type="component" value="Unassembled WGS sequence"/>
</dbReference>
<feature type="domain" description="ParB-like N-terminal" evidence="1">
    <location>
        <begin position="11"/>
        <end position="96"/>
    </location>
</feature>
<dbReference type="PANTHER" id="PTHR33375:SF1">
    <property type="entry name" value="CHROMOSOME-PARTITIONING PROTEIN PARB-RELATED"/>
    <property type="match status" value="1"/>
</dbReference>
<dbReference type="AlphaFoldDB" id="A0A7X2P836"/>
<dbReference type="SMART" id="SM00470">
    <property type="entry name" value="ParB"/>
    <property type="match status" value="1"/>
</dbReference>
<dbReference type="RefSeq" id="WP_154457907.1">
    <property type="nucleotide sequence ID" value="NZ_VUMV01000004.1"/>
</dbReference>
<dbReference type="GO" id="GO:0007059">
    <property type="term" value="P:chromosome segregation"/>
    <property type="evidence" value="ECO:0007669"/>
    <property type="project" value="TreeGrafter"/>
</dbReference>
<proteinExistence type="predicted"/>
<name>A0A7X2P836_9FIRM</name>
<dbReference type="PANTHER" id="PTHR33375">
    <property type="entry name" value="CHROMOSOME-PARTITIONING PROTEIN PARB-RELATED"/>
    <property type="match status" value="1"/>
</dbReference>
<reference evidence="2 3" key="1">
    <citation type="submission" date="2019-08" db="EMBL/GenBank/DDBJ databases">
        <title>In-depth cultivation of the pig gut microbiome towards novel bacterial diversity and tailored functional studies.</title>
        <authorList>
            <person name="Wylensek D."/>
            <person name="Hitch T.C.A."/>
            <person name="Clavel T."/>
        </authorList>
    </citation>
    <scope>NUCLEOTIDE SEQUENCE [LARGE SCALE GENOMIC DNA]</scope>
    <source>
        <strain evidence="2 3">Oil+RF-744-WCA-WT-13</strain>
    </source>
</reference>
<dbReference type="EMBL" id="VUMV01000004">
    <property type="protein sequence ID" value="MST81990.1"/>
    <property type="molecule type" value="Genomic_DNA"/>
</dbReference>
<evidence type="ECO:0000313" key="3">
    <source>
        <dbReference type="Proteomes" id="UP000466864"/>
    </source>
</evidence>
<dbReference type="GO" id="GO:0045881">
    <property type="term" value="P:positive regulation of sporulation resulting in formation of a cellular spore"/>
    <property type="evidence" value="ECO:0007669"/>
    <property type="project" value="TreeGrafter"/>
</dbReference>